<gene>
    <name evidence="2" type="ORF">E0F26_11425</name>
</gene>
<sequence length="568" mass="63408">MNTFKPSGRWYIAALTLLLMLLMWDVTSRLQGSQIAIAEQFESTFEKDASRREGMRNLLARDVQSAVQLALYRLPELEQAGSDEDRASILQEAFSRIAFALRNSRYDFFESFLVQETPQGELLLRGRYPSEAALEGVPVLDTSLFAHVDLEKVELFESTSEIYEIESDSLLRIAGQQPVIIHTRLVFEGGDGLSRWFMVNRVGIADLHRAIDLIGQQMVGGTTPMRVINVDARTGNCQLVWEVPKGKLDCTEAELGRGLEYRTDFSSEASRALTYSVYQPNDAYKALGMSGVNAEGRWRIAIPIVLALFLLVTTATYIRYRATSTDTLRSFADSLMIKDSVNTSIHDVLSHQLEKMSKFAFLMRDGDIPESERRYFDIAVSEFMQATLSLNTLRLESPPTAASQRATIEKINSSELVALAQMVLEVSTIDTPVEAKFLNSGDLPETFLGFGFSVQTALVAAVSLSAETTDEGRIEVSLWSEEVDGFNCVNLRIIDTGVGWGLPEDDQPSESFDDLPTETLEPESSVARRALRACLRHSGTRLILTDESDEQNEYHLRLCNGRAHDDFG</sequence>
<proteinExistence type="predicted"/>
<feature type="transmembrane region" description="Helical" evidence="1">
    <location>
        <begin position="300"/>
        <end position="320"/>
    </location>
</feature>
<evidence type="ECO:0000256" key="1">
    <source>
        <dbReference type="SAM" id="Phobius"/>
    </source>
</evidence>
<keyword evidence="3" id="KW-1185">Reference proteome</keyword>
<reference evidence="2 3" key="1">
    <citation type="submission" date="2019-02" db="EMBL/GenBank/DDBJ databases">
        <title>Halieaceae_genomes.</title>
        <authorList>
            <person name="Li S.-H."/>
        </authorList>
    </citation>
    <scope>NUCLEOTIDE SEQUENCE [LARGE SCALE GENOMIC DNA]</scope>
    <source>
        <strain evidence="2 3">JH123</strain>
    </source>
</reference>
<keyword evidence="1" id="KW-0472">Membrane</keyword>
<dbReference type="EMBL" id="CP036501">
    <property type="protein sequence ID" value="UZP75307.1"/>
    <property type="molecule type" value="Genomic_DNA"/>
</dbReference>
<evidence type="ECO:0000313" key="3">
    <source>
        <dbReference type="Proteomes" id="UP001317963"/>
    </source>
</evidence>
<protein>
    <submittedName>
        <fullName evidence="2">Uncharacterized protein</fullName>
    </submittedName>
</protein>
<dbReference type="Proteomes" id="UP001317963">
    <property type="component" value="Chromosome"/>
</dbReference>
<evidence type="ECO:0000313" key="2">
    <source>
        <dbReference type="EMBL" id="UZP75307.1"/>
    </source>
</evidence>
<name>A0ABY6Q9F9_9GAMM</name>
<keyword evidence="1" id="KW-0812">Transmembrane</keyword>
<dbReference type="RefSeq" id="WP_279241791.1">
    <property type="nucleotide sequence ID" value="NZ_CP036501.1"/>
</dbReference>
<keyword evidence="1" id="KW-1133">Transmembrane helix</keyword>
<accession>A0ABY6Q9F9</accession>
<organism evidence="2 3">
    <name type="scientific">Candidatus Paraluminiphilus aquimaris</name>
    <dbReference type="NCBI Taxonomy" id="2518994"/>
    <lineage>
        <taxon>Bacteria</taxon>
        <taxon>Pseudomonadati</taxon>
        <taxon>Pseudomonadota</taxon>
        <taxon>Gammaproteobacteria</taxon>
        <taxon>Cellvibrionales</taxon>
        <taxon>Halieaceae</taxon>
        <taxon>Candidatus Paraluminiphilus</taxon>
    </lineage>
</organism>